<evidence type="ECO:0000313" key="18">
    <source>
        <dbReference type="Proteomes" id="UP000789524"/>
    </source>
</evidence>
<dbReference type="PROSITE" id="PS00916">
    <property type="entry name" value="PI3_4_KINASE_2"/>
    <property type="match status" value="1"/>
</dbReference>
<feature type="domain" description="FATC" evidence="16">
    <location>
        <begin position="1271"/>
        <end position="1303"/>
    </location>
</feature>
<dbReference type="InterPro" id="IPR011009">
    <property type="entry name" value="Kinase-like_dom_sf"/>
</dbReference>
<evidence type="ECO:0000256" key="7">
    <source>
        <dbReference type="ARBA" id="ARBA00022777"/>
    </source>
</evidence>
<evidence type="ECO:0000256" key="8">
    <source>
        <dbReference type="ARBA" id="ARBA00022840"/>
    </source>
</evidence>
<evidence type="ECO:0000256" key="11">
    <source>
        <dbReference type="ARBA" id="ARBA00047899"/>
    </source>
</evidence>
<dbReference type="InterPro" id="IPR003152">
    <property type="entry name" value="FATC_dom"/>
</dbReference>
<evidence type="ECO:0000256" key="2">
    <source>
        <dbReference type="ARBA" id="ARBA00012513"/>
    </source>
</evidence>
<dbReference type="Proteomes" id="UP000789524">
    <property type="component" value="Unassembled WGS sequence"/>
</dbReference>
<dbReference type="PROSITE" id="PS50290">
    <property type="entry name" value="PI3_4_KINASE_3"/>
    <property type="match status" value="1"/>
</dbReference>
<keyword evidence="18" id="KW-1185">Reference proteome</keyword>
<dbReference type="EC" id="2.7.11.1" evidence="2"/>
<dbReference type="PANTHER" id="PTHR37079:SF4">
    <property type="entry name" value="SERINE_THREONINE-PROTEIN KINASE ATM"/>
    <property type="match status" value="1"/>
</dbReference>
<keyword evidence="9" id="KW-0539">Nucleus</keyword>
<evidence type="ECO:0000256" key="3">
    <source>
        <dbReference type="ARBA" id="ARBA00022527"/>
    </source>
</evidence>
<dbReference type="SUPFAM" id="SSF56112">
    <property type="entry name" value="Protein kinase-like (PK-like)"/>
    <property type="match status" value="1"/>
</dbReference>
<comment type="catalytic activity">
    <reaction evidence="12">
        <text>L-seryl-[protein] + ATP = O-phospho-L-seryl-[protein] + ADP + H(+)</text>
        <dbReference type="Rhea" id="RHEA:17989"/>
        <dbReference type="Rhea" id="RHEA-COMP:9863"/>
        <dbReference type="Rhea" id="RHEA-COMP:11604"/>
        <dbReference type="ChEBI" id="CHEBI:15378"/>
        <dbReference type="ChEBI" id="CHEBI:29999"/>
        <dbReference type="ChEBI" id="CHEBI:30616"/>
        <dbReference type="ChEBI" id="CHEBI:83421"/>
        <dbReference type="ChEBI" id="CHEBI:456216"/>
        <dbReference type="EC" id="2.7.11.1"/>
    </reaction>
</comment>
<evidence type="ECO:0000256" key="12">
    <source>
        <dbReference type="ARBA" id="ARBA00048679"/>
    </source>
</evidence>
<dbReference type="FunFam" id="3.30.1010.10:FF:000023">
    <property type="entry name" value="Serine/threonine-protein kinase ATM"/>
    <property type="match status" value="1"/>
</dbReference>
<dbReference type="PROSITE" id="PS00915">
    <property type="entry name" value="PI3_4_KINASE_1"/>
    <property type="match status" value="1"/>
</dbReference>
<organism evidence="17 18">
    <name type="scientific">Danaus chrysippus</name>
    <name type="common">African queen</name>
    <dbReference type="NCBI Taxonomy" id="151541"/>
    <lineage>
        <taxon>Eukaryota</taxon>
        <taxon>Metazoa</taxon>
        <taxon>Ecdysozoa</taxon>
        <taxon>Arthropoda</taxon>
        <taxon>Hexapoda</taxon>
        <taxon>Insecta</taxon>
        <taxon>Pterygota</taxon>
        <taxon>Neoptera</taxon>
        <taxon>Endopterygota</taxon>
        <taxon>Lepidoptera</taxon>
        <taxon>Glossata</taxon>
        <taxon>Ditrysia</taxon>
        <taxon>Papilionoidea</taxon>
        <taxon>Nymphalidae</taxon>
        <taxon>Danainae</taxon>
        <taxon>Danaini</taxon>
        <taxon>Danaina</taxon>
        <taxon>Danaus</taxon>
        <taxon>Anosia</taxon>
    </lineage>
</organism>
<dbReference type="InterPro" id="IPR014009">
    <property type="entry name" value="PIK_FAT"/>
</dbReference>
<accession>A0A8J2QUY0</accession>
<dbReference type="InterPro" id="IPR003151">
    <property type="entry name" value="PIK-rel_kinase_FAT"/>
</dbReference>
<evidence type="ECO:0000256" key="5">
    <source>
        <dbReference type="ARBA" id="ARBA00022741"/>
    </source>
</evidence>
<sequence length="1303" mass="146796">MILKTLVTVPPTDKSRIVDVSPKQYFAESVLSTLAEHLFDDDPNLSNAIAIAISKLLMYQDGKIALDAVENEKDMLLSLSTTNCKTHAVYKVENMKFDLYNAIDYWIPSNDESLDQWVTRITLALLDLVSSSSNYLRSLITVCAKKPSISKRIMPALMGLILSCSSDVHAAVFGGQINEVFRFIWSKSFDEDFESSDFGGTPKKTSSISHDHKMIVHYLLDIVDFVRIQRGHCKLCIQGRTVKTLNYLNLEYDKVSWGATVSEQPLLAIFYGELWAAAANGAVPPAAPCNVTQLPGGDHVQRIFRRCYVSIGEMDAIDGCGTAHLTIEKEKRKHLINTGQYSDALLLLDIALSRGNEDENVLYGVVTSLHKLGMHHLALQYIKSYPESDKLDDIKYDCLSYLGDWSHIVDTVELENKLTIDNIKQNSVIKAMRYSCLKDCLNMNPSADFDLKLEKPFNRAKLAIAKLCRDLNMENCQSVYKVVSYLHLFSDIELYYSVRCGKMSITELISRWKIDNLPLFSDFKHVEGLICQRSLILEHAAPNYSIPTITDLQLQYAELGLSNKRIQMAQRLLASVKNDQSSKKVALLESQISWAKGNKDIALSLLNGIITQDKEDPDLMAMGLRQYGLWMAESKRENARDIIHKYLEKSLNALNGRDDVATRFKVYYDIATFADAEYKQVVSYMHSSVFEDKVKCVENMKGAEASLNSSQQRLTKDQTRALKANQTFRRLDEADIVNTKGEKESFLKMALKYYLLSLKISDENNLSVFRVISLWFDNPGFDFEDENLDRLLHDVPLWKFITVLPQLAPRLSNEDTSFAKHLNKLIKRCALEHPHHTLPILFNLKNSDKDSIILNASSSVSLPSSVEPRILAAGKIIQELSDTEIALPISQMEQICNAIISFAYYVPKSKDLKAQTIPRTEPISTLKNLNAVPIPTDTIPIKKDSNYSQIATLSSFENSFELVGGINYPKKISCLGSDGKKRIMLIKGEDDLRQDAVMQQVFNIVNTLLEKNPITNRNKLLIRTYKVSPMSRRSGALEWCVGTTTLGTYLLDAHKRYRPKDMPPSTARGKIKSYQENRVSNKRKLEIFKDILKAFRPVFHYFFTEHYLDPVTWYERRLAYTRSVATSSMVGYIMGLGDRHVQNILIDGTTAELIHIDFGIAFDQGKTLNTPETVPFRLTQDIIAGFGCSGVEGIFRRCCEKTLQLLRDHQETLLTILEVLLCDPLYFWIVTKNTKLEESNSESSSSSGLASRALLAVRSKLSGAEGAAGAGGVSVTGHVARLISDASDPANLCRMFHGWQAYL</sequence>
<dbReference type="InterPro" id="IPR000403">
    <property type="entry name" value="PI3/4_kinase_cat_dom"/>
</dbReference>
<keyword evidence="10" id="KW-0131">Cell cycle</keyword>
<evidence type="ECO:0000256" key="10">
    <source>
        <dbReference type="ARBA" id="ARBA00023306"/>
    </source>
</evidence>
<evidence type="ECO:0000259" key="15">
    <source>
        <dbReference type="PROSITE" id="PS51189"/>
    </source>
</evidence>
<comment type="catalytic activity">
    <reaction evidence="11">
        <text>L-threonyl-[protein] + ATP = O-phospho-L-threonyl-[protein] + ADP + H(+)</text>
        <dbReference type="Rhea" id="RHEA:46608"/>
        <dbReference type="Rhea" id="RHEA-COMP:11060"/>
        <dbReference type="Rhea" id="RHEA-COMP:11605"/>
        <dbReference type="ChEBI" id="CHEBI:15378"/>
        <dbReference type="ChEBI" id="CHEBI:30013"/>
        <dbReference type="ChEBI" id="CHEBI:30616"/>
        <dbReference type="ChEBI" id="CHEBI:61977"/>
        <dbReference type="ChEBI" id="CHEBI:456216"/>
        <dbReference type="EC" id="2.7.11.1"/>
    </reaction>
</comment>
<gene>
    <name evidence="17" type="ORF">DCHRY22_LOCUS7477</name>
</gene>
<keyword evidence="4" id="KW-0808">Transferase</keyword>
<evidence type="ECO:0000256" key="9">
    <source>
        <dbReference type="ARBA" id="ARBA00023242"/>
    </source>
</evidence>
<dbReference type="SMART" id="SM00146">
    <property type="entry name" value="PI3Kc"/>
    <property type="match status" value="1"/>
</dbReference>
<dbReference type="PROSITE" id="PS51190">
    <property type="entry name" value="FATC"/>
    <property type="match status" value="1"/>
</dbReference>
<dbReference type="InterPro" id="IPR011990">
    <property type="entry name" value="TPR-like_helical_dom_sf"/>
</dbReference>
<dbReference type="Gene3D" id="1.25.40.10">
    <property type="entry name" value="Tetratricopeptide repeat domain"/>
    <property type="match status" value="1"/>
</dbReference>
<evidence type="ECO:0000256" key="4">
    <source>
        <dbReference type="ARBA" id="ARBA00022679"/>
    </source>
</evidence>
<evidence type="ECO:0000256" key="1">
    <source>
        <dbReference type="ARBA" id="ARBA00004123"/>
    </source>
</evidence>
<evidence type="ECO:0000256" key="13">
    <source>
        <dbReference type="ARBA" id="ARBA00073111"/>
    </source>
</evidence>
<dbReference type="GO" id="GO:0005634">
    <property type="term" value="C:nucleus"/>
    <property type="evidence" value="ECO:0007669"/>
    <property type="project" value="UniProtKB-SubCell"/>
</dbReference>
<dbReference type="InterPro" id="IPR036940">
    <property type="entry name" value="PI3/4_kinase_cat_sf"/>
</dbReference>
<evidence type="ECO:0000259" key="16">
    <source>
        <dbReference type="PROSITE" id="PS51190"/>
    </source>
</evidence>
<dbReference type="GO" id="GO:0005524">
    <property type="term" value="F:ATP binding"/>
    <property type="evidence" value="ECO:0007669"/>
    <property type="project" value="UniProtKB-KW"/>
</dbReference>
<protein>
    <recommendedName>
        <fullName evidence="13">Serine/threonine-protein kinase ATM</fullName>
        <ecNumber evidence="2">2.7.11.1</ecNumber>
    </recommendedName>
</protein>
<dbReference type="GO" id="GO:0006281">
    <property type="term" value="P:DNA repair"/>
    <property type="evidence" value="ECO:0007669"/>
    <property type="project" value="InterPro"/>
</dbReference>
<dbReference type="EMBL" id="CAKASE010000057">
    <property type="protein sequence ID" value="CAG9566908.1"/>
    <property type="molecule type" value="Genomic_DNA"/>
</dbReference>
<keyword evidence="8" id="KW-0067">ATP-binding</keyword>
<keyword evidence="5" id="KW-0547">Nucleotide-binding</keyword>
<name>A0A8J2QUY0_9NEOP</name>
<dbReference type="OrthoDB" id="381190at2759"/>
<reference evidence="17" key="1">
    <citation type="submission" date="2021-09" db="EMBL/GenBank/DDBJ databases">
        <authorList>
            <person name="Martin H S."/>
        </authorList>
    </citation>
    <scope>NUCLEOTIDE SEQUENCE</scope>
</reference>
<keyword evidence="7" id="KW-0418">Kinase</keyword>
<dbReference type="Pfam" id="PF00454">
    <property type="entry name" value="PI3_PI4_kinase"/>
    <property type="match status" value="1"/>
</dbReference>
<dbReference type="InterPro" id="IPR038980">
    <property type="entry name" value="ATM_plant"/>
</dbReference>
<dbReference type="PANTHER" id="PTHR37079">
    <property type="entry name" value="SERINE/THREONINE-PROTEIN KINASE ATM"/>
    <property type="match status" value="1"/>
</dbReference>
<dbReference type="GO" id="GO:0004674">
    <property type="term" value="F:protein serine/threonine kinase activity"/>
    <property type="evidence" value="ECO:0007669"/>
    <property type="project" value="UniProtKB-KW"/>
</dbReference>
<dbReference type="Pfam" id="PF02260">
    <property type="entry name" value="FATC"/>
    <property type="match status" value="1"/>
</dbReference>
<evidence type="ECO:0000259" key="14">
    <source>
        <dbReference type="PROSITE" id="PS50290"/>
    </source>
</evidence>
<dbReference type="Pfam" id="PF02259">
    <property type="entry name" value="FAT"/>
    <property type="match status" value="1"/>
</dbReference>
<comment type="subcellular location">
    <subcellularLocation>
        <location evidence="1">Nucleus</location>
    </subcellularLocation>
</comment>
<dbReference type="PROSITE" id="PS51189">
    <property type="entry name" value="FAT"/>
    <property type="match status" value="1"/>
</dbReference>
<evidence type="ECO:0000313" key="17">
    <source>
        <dbReference type="EMBL" id="CAG9566908.1"/>
    </source>
</evidence>
<comment type="caution">
    <text evidence="17">The sequence shown here is derived from an EMBL/GenBank/DDBJ whole genome shotgun (WGS) entry which is preliminary data.</text>
</comment>
<dbReference type="Gene3D" id="3.30.1010.10">
    <property type="entry name" value="Phosphatidylinositol 3-kinase Catalytic Subunit, Chain A, domain 4"/>
    <property type="match status" value="1"/>
</dbReference>
<dbReference type="InterPro" id="IPR018936">
    <property type="entry name" value="PI3/4_kinase_CS"/>
</dbReference>
<keyword evidence="6" id="KW-0227">DNA damage</keyword>
<dbReference type="SMART" id="SM01343">
    <property type="entry name" value="FATC"/>
    <property type="match status" value="1"/>
</dbReference>
<feature type="domain" description="PI3K/PI4K catalytic" evidence="14">
    <location>
        <begin position="956"/>
        <end position="1265"/>
    </location>
</feature>
<keyword evidence="3" id="KW-0723">Serine/threonine-protein kinase</keyword>
<dbReference type="Gene3D" id="1.10.1070.11">
    <property type="entry name" value="Phosphatidylinositol 3-/4-kinase, catalytic domain"/>
    <property type="match status" value="1"/>
</dbReference>
<dbReference type="CDD" id="cd05171">
    <property type="entry name" value="PIKKc_ATM"/>
    <property type="match status" value="1"/>
</dbReference>
<evidence type="ECO:0000256" key="6">
    <source>
        <dbReference type="ARBA" id="ARBA00022763"/>
    </source>
</evidence>
<dbReference type="InterPro" id="IPR044107">
    <property type="entry name" value="PIKKc_ATM"/>
</dbReference>
<feature type="domain" description="FAT" evidence="15">
    <location>
        <begin position="254"/>
        <end position="847"/>
    </location>
</feature>
<proteinExistence type="predicted"/>